<dbReference type="SMART" id="SM00895">
    <property type="entry name" value="FCD"/>
    <property type="match status" value="1"/>
</dbReference>
<accession>A0A4P7A3L7</accession>
<evidence type="ECO:0000313" key="5">
    <source>
        <dbReference type="EMBL" id="QBP42626.1"/>
    </source>
</evidence>
<dbReference type="InterPro" id="IPR036390">
    <property type="entry name" value="WH_DNA-bd_sf"/>
</dbReference>
<gene>
    <name evidence="5" type="ORF">E2636_16380</name>
</gene>
<dbReference type="RefSeq" id="WP_134211185.1">
    <property type="nucleotide sequence ID" value="NZ_CP038015.1"/>
</dbReference>
<evidence type="ECO:0000259" key="4">
    <source>
        <dbReference type="PROSITE" id="PS50949"/>
    </source>
</evidence>
<dbReference type="InterPro" id="IPR000524">
    <property type="entry name" value="Tscrpt_reg_HTH_GntR"/>
</dbReference>
<dbReference type="AlphaFoldDB" id="A0A4P7A3L7"/>
<dbReference type="CDD" id="cd07377">
    <property type="entry name" value="WHTH_GntR"/>
    <property type="match status" value="1"/>
</dbReference>
<dbReference type="SUPFAM" id="SSF48008">
    <property type="entry name" value="GntR ligand-binding domain-like"/>
    <property type="match status" value="1"/>
</dbReference>
<dbReference type="Gene3D" id="1.10.10.10">
    <property type="entry name" value="Winged helix-like DNA-binding domain superfamily/Winged helix DNA-binding domain"/>
    <property type="match status" value="1"/>
</dbReference>
<dbReference type="KEGG" id="panc:E2636_16380"/>
<reference evidence="5 6" key="1">
    <citation type="submission" date="2019-03" db="EMBL/GenBank/DDBJ databases">
        <title>Complete genome sequence of Paenisporosarcina antarctica CGMCC 1.6503T.</title>
        <authorList>
            <person name="Rong J.-C."/>
            <person name="Chi N.-Y."/>
            <person name="Zhang Q.-F."/>
        </authorList>
    </citation>
    <scope>NUCLEOTIDE SEQUENCE [LARGE SCALE GENOMIC DNA]</scope>
    <source>
        <strain evidence="5 6">CGMCC 1.6503</strain>
    </source>
</reference>
<protein>
    <submittedName>
        <fullName evidence="5">GntR family transcriptional regulator</fullName>
    </submittedName>
</protein>
<dbReference type="InterPro" id="IPR008920">
    <property type="entry name" value="TF_FadR/GntR_C"/>
</dbReference>
<keyword evidence="3" id="KW-0804">Transcription</keyword>
<dbReference type="EMBL" id="CP038015">
    <property type="protein sequence ID" value="QBP42626.1"/>
    <property type="molecule type" value="Genomic_DNA"/>
</dbReference>
<dbReference type="PANTHER" id="PTHR43537:SF5">
    <property type="entry name" value="UXU OPERON TRANSCRIPTIONAL REGULATOR"/>
    <property type="match status" value="1"/>
</dbReference>
<dbReference type="SMART" id="SM00345">
    <property type="entry name" value="HTH_GNTR"/>
    <property type="match status" value="1"/>
</dbReference>
<evidence type="ECO:0000256" key="1">
    <source>
        <dbReference type="ARBA" id="ARBA00023015"/>
    </source>
</evidence>
<dbReference type="Proteomes" id="UP000294292">
    <property type="component" value="Chromosome"/>
</dbReference>
<keyword evidence="6" id="KW-1185">Reference proteome</keyword>
<dbReference type="GO" id="GO:0003677">
    <property type="term" value="F:DNA binding"/>
    <property type="evidence" value="ECO:0007669"/>
    <property type="project" value="UniProtKB-KW"/>
</dbReference>
<dbReference type="InterPro" id="IPR011711">
    <property type="entry name" value="GntR_C"/>
</dbReference>
<dbReference type="Gene3D" id="1.20.120.530">
    <property type="entry name" value="GntR ligand-binding domain-like"/>
    <property type="match status" value="1"/>
</dbReference>
<sequence>MLTIDPKKKVKSFSTRDYVYEILKENIISLKIKPGQNISEKEISEMLEVSRTPVREAFVKLAQEELVEVYPQRGTVVSLIDLFHVEEARFIREHLERATVRVACEKFTDASLVVLETNLIMQKQCVQENNFEKLFELDEAFHHTISIGCGKERISLLIQQMNAHINRIRMLSLAANYNWDLILEQHEQIFNAIKEKKPDVADKVMEEHLKKLRFDQENLKIEYSQYFK</sequence>
<dbReference type="GO" id="GO:0003700">
    <property type="term" value="F:DNA-binding transcription factor activity"/>
    <property type="evidence" value="ECO:0007669"/>
    <property type="project" value="InterPro"/>
</dbReference>
<organism evidence="5 6">
    <name type="scientific">Paenisporosarcina antarctica</name>
    <dbReference type="NCBI Taxonomy" id="417367"/>
    <lineage>
        <taxon>Bacteria</taxon>
        <taxon>Bacillati</taxon>
        <taxon>Bacillota</taxon>
        <taxon>Bacilli</taxon>
        <taxon>Bacillales</taxon>
        <taxon>Caryophanaceae</taxon>
        <taxon>Paenisporosarcina</taxon>
    </lineage>
</organism>
<name>A0A4P7A3L7_9BACL</name>
<dbReference type="PANTHER" id="PTHR43537">
    <property type="entry name" value="TRANSCRIPTIONAL REGULATOR, GNTR FAMILY"/>
    <property type="match status" value="1"/>
</dbReference>
<evidence type="ECO:0000256" key="2">
    <source>
        <dbReference type="ARBA" id="ARBA00023125"/>
    </source>
</evidence>
<dbReference type="OrthoDB" id="9781630at2"/>
<dbReference type="Pfam" id="PF07729">
    <property type="entry name" value="FCD"/>
    <property type="match status" value="1"/>
</dbReference>
<evidence type="ECO:0000256" key="3">
    <source>
        <dbReference type="ARBA" id="ARBA00023163"/>
    </source>
</evidence>
<proteinExistence type="predicted"/>
<keyword evidence="2" id="KW-0238">DNA-binding</keyword>
<dbReference type="Pfam" id="PF00392">
    <property type="entry name" value="GntR"/>
    <property type="match status" value="1"/>
</dbReference>
<feature type="domain" description="HTH gntR-type" evidence="4">
    <location>
        <begin position="13"/>
        <end position="80"/>
    </location>
</feature>
<dbReference type="SUPFAM" id="SSF46785">
    <property type="entry name" value="Winged helix' DNA-binding domain"/>
    <property type="match status" value="1"/>
</dbReference>
<dbReference type="InterPro" id="IPR036388">
    <property type="entry name" value="WH-like_DNA-bd_sf"/>
</dbReference>
<evidence type="ECO:0000313" key="6">
    <source>
        <dbReference type="Proteomes" id="UP000294292"/>
    </source>
</evidence>
<dbReference type="PROSITE" id="PS50949">
    <property type="entry name" value="HTH_GNTR"/>
    <property type="match status" value="1"/>
</dbReference>
<keyword evidence="1" id="KW-0805">Transcription regulation</keyword>